<reference evidence="6 7" key="1">
    <citation type="submission" date="2024-06" db="EMBL/GenBank/DDBJ databases">
        <title>Genomic Encyclopedia of Type Strains, Phase IV (KMG-IV): sequencing the most valuable type-strain genomes for metagenomic binning, comparative biology and taxonomic classification.</title>
        <authorList>
            <person name="Goeker M."/>
        </authorList>
    </citation>
    <scope>NUCLEOTIDE SEQUENCE [LARGE SCALE GENOMIC DNA]</scope>
    <source>
        <strain evidence="6 7">DSM 19730</strain>
    </source>
</reference>
<feature type="transmembrane region" description="Helical" evidence="4">
    <location>
        <begin position="329"/>
        <end position="348"/>
    </location>
</feature>
<feature type="transmembrane region" description="Helical" evidence="4">
    <location>
        <begin position="73"/>
        <end position="90"/>
    </location>
</feature>
<feature type="transmembrane region" description="Helical" evidence="4">
    <location>
        <begin position="43"/>
        <end position="61"/>
    </location>
</feature>
<protein>
    <submittedName>
        <fullName evidence="6">MFS family permease</fullName>
    </submittedName>
</protein>
<feature type="transmembrane region" description="Helical" evidence="4">
    <location>
        <begin position="201"/>
        <end position="220"/>
    </location>
</feature>
<name>A0ABV2KPL4_9HYPH</name>
<proteinExistence type="predicted"/>
<sequence>MRALLPTVFALLLSVAILVTGNGLQWTLIPVRASILAFDPIEIGLLGSSYYLGFALGCILGGRVIQRVGHIRAFTALTAIASTVAMLHALTGDPMVWWVLRSITGFCFAGLYLVIESWLNERASNDNRGLVMGIYTMINLSVTIVGQMMLTLGDPADFPLFALASILISLAAVPIALTAARPPARLTESRLRPVKLYARSPVGVVGVLLAGVATGAFWSLGPAYAIAFGAGTSEIAIFMSVTVVGGALVQWPIGRLSDNFDRRIVVTGLCAVGVFAALILALVNIEERAVTAILVAAFGASAMPLYAICAAHAFDHIETQDTVETSSGLLLANGLGAIAGPIAAAFFMGPFGPGGLFIATAGAHLMLAGFVIWRIRTSHPVPKEERSEFDLSTTAPTMVALTPQENAGD</sequence>
<dbReference type="PANTHER" id="PTHR23521:SF3">
    <property type="entry name" value="MFS TRANSPORTER"/>
    <property type="match status" value="1"/>
</dbReference>
<keyword evidence="7" id="KW-1185">Reference proteome</keyword>
<comment type="caution">
    <text evidence="6">The sequence shown here is derived from an EMBL/GenBank/DDBJ whole genome shotgun (WGS) entry which is preliminary data.</text>
</comment>
<dbReference type="InterPro" id="IPR020846">
    <property type="entry name" value="MFS_dom"/>
</dbReference>
<feature type="transmembrane region" description="Helical" evidence="4">
    <location>
        <begin position="289"/>
        <end position="308"/>
    </location>
</feature>
<dbReference type="PANTHER" id="PTHR23521">
    <property type="entry name" value="TRANSPORTER MFS SUPERFAMILY"/>
    <property type="match status" value="1"/>
</dbReference>
<evidence type="ECO:0000259" key="5">
    <source>
        <dbReference type="PROSITE" id="PS50850"/>
    </source>
</evidence>
<keyword evidence="3 4" id="KW-0472">Membrane</keyword>
<evidence type="ECO:0000256" key="4">
    <source>
        <dbReference type="SAM" id="Phobius"/>
    </source>
</evidence>
<feature type="transmembrane region" description="Helical" evidence="4">
    <location>
        <begin position="354"/>
        <end position="373"/>
    </location>
</feature>
<dbReference type="CDD" id="cd17477">
    <property type="entry name" value="MFS_YcaD_like"/>
    <property type="match status" value="1"/>
</dbReference>
<feature type="transmembrane region" description="Helical" evidence="4">
    <location>
        <begin position="226"/>
        <end position="251"/>
    </location>
</feature>
<evidence type="ECO:0000256" key="1">
    <source>
        <dbReference type="ARBA" id="ARBA00022692"/>
    </source>
</evidence>
<keyword evidence="2 4" id="KW-1133">Transmembrane helix</keyword>
<dbReference type="InterPro" id="IPR011701">
    <property type="entry name" value="MFS"/>
</dbReference>
<evidence type="ECO:0000313" key="7">
    <source>
        <dbReference type="Proteomes" id="UP001549143"/>
    </source>
</evidence>
<gene>
    <name evidence="6" type="ORF">ABID44_003385</name>
</gene>
<evidence type="ECO:0000256" key="3">
    <source>
        <dbReference type="ARBA" id="ARBA00023136"/>
    </source>
</evidence>
<dbReference type="PROSITE" id="PS50850">
    <property type="entry name" value="MFS"/>
    <property type="match status" value="1"/>
</dbReference>
<dbReference type="Pfam" id="PF07690">
    <property type="entry name" value="MFS_1"/>
    <property type="match status" value="1"/>
</dbReference>
<feature type="transmembrane region" description="Helical" evidence="4">
    <location>
        <begin position="158"/>
        <end position="180"/>
    </location>
</feature>
<dbReference type="Proteomes" id="UP001549143">
    <property type="component" value="Unassembled WGS sequence"/>
</dbReference>
<dbReference type="SUPFAM" id="SSF103473">
    <property type="entry name" value="MFS general substrate transporter"/>
    <property type="match status" value="1"/>
</dbReference>
<feature type="transmembrane region" description="Helical" evidence="4">
    <location>
        <begin position="130"/>
        <end position="152"/>
    </location>
</feature>
<dbReference type="EMBL" id="JBEPMN010000018">
    <property type="protein sequence ID" value="MET3663030.1"/>
    <property type="molecule type" value="Genomic_DNA"/>
</dbReference>
<organism evidence="6 7">
    <name type="scientific">Aquamicrobium ahrensii</name>
    <dbReference type="NCBI Taxonomy" id="469551"/>
    <lineage>
        <taxon>Bacteria</taxon>
        <taxon>Pseudomonadati</taxon>
        <taxon>Pseudomonadota</taxon>
        <taxon>Alphaproteobacteria</taxon>
        <taxon>Hyphomicrobiales</taxon>
        <taxon>Phyllobacteriaceae</taxon>
        <taxon>Aquamicrobium</taxon>
    </lineage>
</organism>
<keyword evidence="1 4" id="KW-0812">Transmembrane</keyword>
<accession>A0ABV2KPL4</accession>
<feature type="domain" description="Major facilitator superfamily (MFS) profile" evidence="5">
    <location>
        <begin position="1"/>
        <end position="379"/>
    </location>
</feature>
<dbReference type="RefSeq" id="WP_354152860.1">
    <property type="nucleotide sequence ID" value="NZ_JBEPMN010000018.1"/>
</dbReference>
<dbReference type="InterPro" id="IPR036259">
    <property type="entry name" value="MFS_trans_sf"/>
</dbReference>
<feature type="transmembrane region" description="Helical" evidence="4">
    <location>
        <begin position="96"/>
        <end position="118"/>
    </location>
</feature>
<evidence type="ECO:0000313" key="6">
    <source>
        <dbReference type="EMBL" id="MET3663030.1"/>
    </source>
</evidence>
<dbReference type="InterPro" id="IPR047200">
    <property type="entry name" value="MFS_YcaD-like"/>
</dbReference>
<evidence type="ECO:0000256" key="2">
    <source>
        <dbReference type="ARBA" id="ARBA00022989"/>
    </source>
</evidence>
<dbReference type="Gene3D" id="1.20.1250.20">
    <property type="entry name" value="MFS general substrate transporter like domains"/>
    <property type="match status" value="2"/>
</dbReference>
<feature type="transmembrane region" description="Helical" evidence="4">
    <location>
        <begin position="263"/>
        <end position="283"/>
    </location>
</feature>